<dbReference type="Proteomes" id="UP001623660">
    <property type="component" value="Unassembled WGS sequence"/>
</dbReference>
<name>A0ABW8SJS5_9CLOT</name>
<protein>
    <submittedName>
        <fullName evidence="2">Uncharacterized protein</fullName>
    </submittedName>
</protein>
<keyword evidence="1" id="KW-1133">Transmembrane helix</keyword>
<keyword evidence="3" id="KW-1185">Reference proteome</keyword>
<gene>
    <name evidence="2" type="ORF">ACJDU8_12230</name>
</gene>
<keyword evidence="1" id="KW-0472">Membrane</keyword>
<reference evidence="2 3" key="1">
    <citation type="submission" date="2024-11" db="EMBL/GenBank/DDBJ databases">
        <authorList>
            <person name="Heng Y.C."/>
            <person name="Lim A.C.H."/>
            <person name="Lee J.K.Y."/>
            <person name="Kittelmann S."/>
        </authorList>
    </citation>
    <scope>NUCLEOTIDE SEQUENCE [LARGE SCALE GENOMIC DNA]</scope>
    <source>
        <strain evidence="2 3">WILCCON 0269</strain>
    </source>
</reference>
<feature type="transmembrane region" description="Helical" evidence="1">
    <location>
        <begin position="12"/>
        <end position="33"/>
    </location>
</feature>
<proteinExistence type="predicted"/>
<accession>A0ABW8SJS5</accession>
<evidence type="ECO:0000256" key="1">
    <source>
        <dbReference type="SAM" id="Phobius"/>
    </source>
</evidence>
<evidence type="ECO:0000313" key="3">
    <source>
        <dbReference type="Proteomes" id="UP001623660"/>
    </source>
</evidence>
<dbReference type="EMBL" id="JBJHZX010000017">
    <property type="protein sequence ID" value="MFL0196315.1"/>
    <property type="molecule type" value="Genomic_DNA"/>
</dbReference>
<keyword evidence="1" id="KW-0812">Transmembrane</keyword>
<organism evidence="2 3">
    <name type="scientific">Candidatus Clostridium eludens</name>
    <dbReference type="NCBI Taxonomy" id="3381663"/>
    <lineage>
        <taxon>Bacteria</taxon>
        <taxon>Bacillati</taxon>
        <taxon>Bacillota</taxon>
        <taxon>Clostridia</taxon>
        <taxon>Eubacteriales</taxon>
        <taxon>Clostridiaceae</taxon>
        <taxon>Clostridium</taxon>
    </lineage>
</organism>
<dbReference type="RefSeq" id="WP_406792427.1">
    <property type="nucleotide sequence ID" value="NZ_JBJHZX010000017.1"/>
</dbReference>
<evidence type="ECO:0000313" key="2">
    <source>
        <dbReference type="EMBL" id="MFL0196315.1"/>
    </source>
</evidence>
<sequence>MMVNHGLMMFSGISFVFIIIYLIIAIVTFVLFIRLATRGIKALDIYIDKNKNNNTNDNSSKDI</sequence>
<comment type="caution">
    <text evidence="2">The sequence shown here is derived from an EMBL/GenBank/DDBJ whole genome shotgun (WGS) entry which is preliminary data.</text>
</comment>